<accession>A0AAV5J6K1</accession>
<name>A0AAV5J6K1_9ROSI</name>
<evidence type="ECO:0000313" key="1">
    <source>
        <dbReference type="EMBL" id="GKV08158.1"/>
    </source>
</evidence>
<comment type="caution">
    <text evidence="1">The sequence shown here is derived from an EMBL/GenBank/DDBJ whole genome shotgun (WGS) entry which is preliminary data.</text>
</comment>
<keyword evidence="2" id="KW-1185">Reference proteome</keyword>
<reference evidence="1 2" key="1">
    <citation type="journal article" date="2021" name="Commun. Biol.">
        <title>The genome of Shorea leprosula (Dipterocarpaceae) highlights the ecological relevance of drought in aseasonal tropical rainforests.</title>
        <authorList>
            <person name="Ng K.K.S."/>
            <person name="Kobayashi M.J."/>
            <person name="Fawcett J.A."/>
            <person name="Hatakeyama M."/>
            <person name="Paape T."/>
            <person name="Ng C.H."/>
            <person name="Ang C.C."/>
            <person name="Tnah L.H."/>
            <person name="Lee C.T."/>
            <person name="Nishiyama T."/>
            <person name="Sese J."/>
            <person name="O'Brien M.J."/>
            <person name="Copetti D."/>
            <person name="Mohd Noor M.I."/>
            <person name="Ong R.C."/>
            <person name="Putra M."/>
            <person name="Sireger I.Z."/>
            <person name="Indrioko S."/>
            <person name="Kosugi Y."/>
            <person name="Izuno A."/>
            <person name="Isagi Y."/>
            <person name="Lee S.L."/>
            <person name="Shimizu K.K."/>
        </authorList>
    </citation>
    <scope>NUCLEOTIDE SEQUENCE [LARGE SCALE GENOMIC DNA]</scope>
    <source>
        <strain evidence="1">214</strain>
    </source>
</reference>
<dbReference type="EMBL" id="BPVZ01000028">
    <property type="protein sequence ID" value="GKV08158.1"/>
    <property type="molecule type" value="Genomic_DNA"/>
</dbReference>
<evidence type="ECO:0000313" key="2">
    <source>
        <dbReference type="Proteomes" id="UP001054252"/>
    </source>
</evidence>
<protein>
    <submittedName>
        <fullName evidence="1">Uncharacterized protein</fullName>
    </submittedName>
</protein>
<dbReference type="AlphaFoldDB" id="A0AAV5J6K1"/>
<gene>
    <name evidence="1" type="ORF">SLEP1_g19831</name>
</gene>
<sequence>MKFDPPIPHQINHSEFEFDIPGFSISPFELSHHQRPRLYFLTACFCAISTTQEIKSVHHIKLKGQIVYKGIQSNLAMSVCSACMFIGHQISMSNLADNLLFLL</sequence>
<dbReference type="Proteomes" id="UP001054252">
    <property type="component" value="Unassembled WGS sequence"/>
</dbReference>
<organism evidence="1 2">
    <name type="scientific">Rubroshorea leprosula</name>
    <dbReference type="NCBI Taxonomy" id="152421"/>
    <lineage>
        <taxon>Eukaryota</taxon>
        <taxon>Viridiplantae</taxon>
        <taxon>Streptophyta</taxon>
        <taxon>Embryophyta</taxon>
        <taxon>Tracheophyta</taxon>
        <taxon>Spermatophyta</taxon>
        <taxon>Magnoliopsida</taxon>
        <taxon>eudicotyledons</taxon>
        <taxon>Gunneridae</taxon>
        <taxon>Pentapetalae</taxon>
        <taxon>rosids</taxon>
        <taxon>malvids</taxon>
        <taxon>Malvales</taxon>
        <taxon>Dipterocarpaceae</taxon>
        <taxon>Rubroshorea</taxon>
    </lineage>
</organism>
<proteinExistence type="predicted"/>